<dbReference type="Pfam" id="PF22779">
    <property type="entry name" value="OB_SHLD2_2nd"/>
    <property type="match status" value="1"/>
</dbReference>
<feature type="domain" description="Shieldin complex subunit 2 C-terminal" evidence="1">
    <location>
        <begin position="716"/>
        <end position="879"/>
    </location>
</feature>
<reference evidence="4" key="1">
    <citation type="submission" date="2025-08" db="UniProtKB">
        <authorList>
            <consortium name="Ensembl"/>
        </authorList>
    </citation>
    <scope>IDENTIFICATION</scope>
</reference>
<dbReference type="InterPro" id="IPR053944">
    <property type="entry name" value="SHLD2_OB2"/>
</dbReference>
<reference evidence="4" key="2">
    <citation type="submission" date="2025-09" db="UniProtKB">
        <authorList>
            <consortium name="Ensembl"/>
        </authorList>
    </citation>
    <scope>IDENTIFICATION</scope>
</reference>
<dbReference type="GO" id="GO:0035861">
    <property type="term" value="C:site of double-strand break"/>
    <property type="evidence" value="ECO:0007669"/>
    <property type="project" value="TreeGrafter"/>
</dbReference>
<sequence>MSGGSQVHIFWGAPASPLEMTVSQRTTLMSTADPWKKIQLWYNQHSLHLKDKNHEPNNLKDYRVSEAITGPPDLLSGCCLVNSVSRSVQVKDDFTYFTSETQNIKSQKIYPSGLSDVTNSNVQIHGFKGTVQHLPEEKKNQKVQCENNKITDEEPKNQSNLCQNFQTNSFQLDHKCAVILDLVGSTKQTNTDLEAVETKYKPTEHHEMQNQCLDFFSSNAVDEPRSDRAVKNVSNLKISTDTEFLRIMISSQVAFLAQREDRALNSINKGTISMETEPKASHGEIRITEDSFIQPNDDFAEGHERGQNEETYSLELFSPICPEKISSHIHINPEKDVEENTESQELFSSEDKLSPNEICIDAVKRNWSSEDKSGNSKALSKVLQVSKKMKLGSNARDSIIAMSQRNVSEFKGIKKISLIKNCDSKSQKYNCLAMVLTPSQMKEINIKSGPNSGSKVPLATIIVIDQSEIKKKVFLWRTAAFWALTVFLGDIILLTDVVIHEDQWIGEIILQSTFTSQLLNLGNYSSVQPEEYSNIVSDVALQDLLAYVSSKHFYLEDLPQRQPQKVNSIEFVELEQLQPDRLVHAVLRVVDITILTESLYTYRGQKQRKVMLTVEQAQGQHYVLVLWGLGAAWYPQLQRKKDYIWEFKYLLVQHNCTLETLELHTTPWSSCECLFDDDIRAVTFKTKFQNSVPTFVKMSDLVAHLKDKYSGVVLIKAQILELVFPVAAAQKITLNAHSSLKSIFSSLPHIIYTGCAKCGLELETDENKIYRQCLSCLPFAKKKTHYRPALMTVADGTHNICIHVGSELIEKILLNISPDCLNRIVVPSSEITYGMVAADLLLSLLMDSTEPCVLKIQSLFVLDENSYPLQQDFSLLDFYPGQFKAWSPSLRPHEEVVDIPKKKY</sequence>
<dbReference type="PANTHER" id="PTHR14495:SF2">
    <property type="entry name" value="SHIELDIN COMPLEX SUBUNIT 2"/>
    <property type="match status" value="1"/>
</dbReference>
<dbReference type="InterPro" id="IPR031589">
    <property type="entry name" value="SHLD2_C"/>
</dbReference>
<evidence type="ECO:0000259" key="3">
    <source>
        <dbReference type="Pfam" id="PF22779"/>
    </source>
</evidence>
<dbReference type="Pfam" id="PF21669">
    <property type="entry name" value="SHLD2_OB1"/>
    <property type="match status" value="1"/>
</dbReference>
<dbReference type="InterPro" id="IPR049507">
    <property type="entry name" value="SHLD2_OB1"/>
</dbReference>
<dbReference type="Ensembl" id="ENSSDAT00000019776.1">
    <property type="protein sequence ID" value="ENSSDAP00000017373.1"/>
    <property type="gene ID" value="ENSSDAG00000015748.1"/>
</dbReference>
<protein>
    <submittedName>
        <fullName evidence="4">Shieldin complex subunit 2</fullName>
    </submittedName>
</protein>
<dbReference type="InterPro" id="IPR029715">
    <property type="entry name" value="FAM35A"/>
</dbReference>
<feature type="domain" description="Shieldin complex subunit 2 first OB fold" evidence="2">
    <location>
        <begin position="411"/>
        <end position="546"/>
    </location>
</feature>
<dbReference type="GO" id="GO:0005634">
    <property type="term" value="C:nucleus"/>
    <property type="evidence" value="ECO:0007669"/>
    <property type="project" value="TreeGrafter"/>
</dbReference>
<dbReference type="AlphaFoldDB" id="A0A8C9Q5S7"/>
<dbReference type="Pfam" id="PF15793">
    <property type="entry name" value="SHLD2_C"/>
    <property type="match status" value="1"/>
</dbReference>
<evidence type="ECO:0000313" key="5">
    <source>
        <dbReference type="Proteomes" id="UP000694422"/>
    </source>
</evidence>
<accession>A0A8C9Q5S7</accession>
<keyword evidence="5" id="KW-1185">Reference proteome</keyword>
<evidence type="ECO:0000313" key="4">
    <source>
        <dbReference type="Ensembl" id="ENSSDAP00000017373.1"/>
    </source>
</evidence>
<feature type="domain" description="Shieldin complex subunit 2 second OB fold" evidence="3">
    <location>
        <begin position="578"/>
        <end position="659"/>
    </location>
</feature>
<evidence type="ECO:0000259" key="1">
    <source>
        <dbReference type="Pfam" id="PF15793"/>
    </source>
</evidence>
<organism evidence="4 5">
    <name type="scientific">Spermophilus dauricus</name>
    <name type="common">Daurian ground squirrel</name>
    <dbReference type="NCBI Taxonomy" id="99837"/>
    <lineage>
        <taxon>Eukaryota</taxon>
        <taxon>Metazoa</taxon>
        <taxon>Chordata</taxon>
        <taxon>Craniata</taxon>
        <taxon>Vertebrata</taxon>
        <taxon>Euteleostomi</taxon>
        <taxon>Mammalia</taxon>
        <taxon>Eutheria</taxon>
        <taxon>Euarchontoglires</taxon>
        <taxon>Glires</taxon>
        <taxon>Rodentia</taxon>
        <taxon>Sciuromorpha</taxon>
        <taxon>Sciuridae</taxon>
        <taxon>Xerinae</taxon>
        <taxon>Marmotini</taxon>
        <taxon>Spermophilus</taxon>
    </lineage>
</organism>
<dbReference type="Proteomes" id="UP000694422">
    <property type="component" value="Unplaced"/>
</dbReference>
<proteinExistence type="predicted"/>
<evidence type="ECO:0000259" key="2">
    <source>
        <dbReference type="Pfam" id="PF21669"/>
    </source>
</evidence>
<dbReference type="GO" id="GO:0010569">
    <property type="term" value="P:regulation of double-strand break repair via homologous recombination"/>
    <property type="evidence" value="ECO:0007669"/>
    <property type="project" value="TreeGrafter"/>
</dbReference>
<name>A0A8C9Q5S7_SPEDA</name>
<dbReference type="PANTHER" id="PTHR14495">
    <property type="entry name" value="SHIELDIN COMPLEX SUBUNIT 2"/>
    <property type="match status" value="1"/>
</dbReference>